<proteinExistence type="predicted"/>
<organism evidence="1 2">
    <name type="scientific">Romanomermis culicivorax</name>
    <name type="common">Nematode worm</name>
    <dbReference type="NCBI Taxonomy" id="13658"/>
    <lineage>
        <taxon>Eukaryota</taxon>
        <taxon>Metazoa</taxon>
        <taxon>Ecdysozoa</taxon>
        <taxon>Nematoda</taxon>
        <taxon>Enoplea</taxon>
        <taxon>Dorylaimia</taxon>
        <taxon>Mermithida</taxon>
        <taxon>Mermithoidea</taxon>
        <taxon>Mermithidae</taxon>
        <taxon>Romanomermis</taxon>
    </lineage>
</organism>
<evidence type="ECO:0000313" key="2">
    <source>
        <dbReference type="WBParaSite" id="nRc.2.0.1.t38960-RA"/>
    </source>
</evidence>
<keyword evidence="1" id="KW-1185">Reference proteome</keyword>
<dbReference type="Proteomes" id="UP000887565">
    <property type="component" value="Unplaced"/>
</dbReference>
<protein>
    <submittedName>
        <fullName evidence="2">Uncharacterized protein</fullName>
    </submittedName>
</protein>
<reference evidence="2" key="1">
    <citation type="submission" date="2022-11" db="UniProtKB">
        <authorList>
            <consortium name="WormBaseParasite"/>
        </authorList>
    </citation>
    <scope>IDENTIFICATION</scope>
</reference>
<evidence type="ECO:0000313" key="1">
    <source>
        <dbReference type="Proteomes" id="UP000887565"/>
    </source>
</evidence>
<sequence length="62" mass="7237">MFMQTLDDRFQAQNQSVEDAVPIIFISSNRATSNEPNSVKNRYTTFYVAFLTRTQKYLQIVV</sequence>
<dbReference type="WBParaSite" id="nRc.2.0.1.t38960-RA">
    <property type="protein sequence ID" value="nRc.2.0.1.t38960-RA"/>
    <property type="gene ID" value="nRc.2.0.1.g38960"/>
</dbReference>
<name>A0A915KJG6_ROMCU</name>
<dbReference type="AlphaFoldDB" id="A0A915KJG6"/>
<accession>A0A915KJG6</accession>